<name>A0A4Y7QHI4_9AGAM</name>
<sequence length="346" mass="39026">MSATQSLKENWFYAEAALKSTSLAPFAAKPASQFRHFQREVSLAYFNMRSEAKEKIQFSEPAALAEAIPLFKTIPLGDNHQRHALLNVPTSTLSPTSAEKYDEWNPFPMPVIAWTSPPPTPNIDDANDLSLSRTPPTKSHHMDGLFSPCSITAPSSPPPSPSPRRSVSSDDTNPRNRISLRQSSARAVKSSVAVSEDNRPKLRDKDEAAFDGHWQRNKSIGPRTPLGPSLQFLNHPVADTAPKQPALMVSYDKYWQLEQVIDVIVDSLMDRENRWAPMAQLWREVREIEPSLTQSWIKLAFRDNAVLQQTETVDGRMCAYAPSSDTDYYGRRERIRTRRAARIARK</sequence>
<organism evidence="2 3">
    <name type="scientific">Rickenella mellea</name>
    <dbReference type="NCBI Taxonomy" id="50990"/>
    <lineage>
        <taxon>Eukaryota</taxon>
        <taxon>Fungi</taxon>
        <taxon>Dikarya</taxon>
        <taxon>Basidiomycota</taxon>
        <taxon>Agaricomycotina</taxon>
        <taxon>Agaricomycetes</taxon>
        <taxon>Hymenochaetales</taxon>
        <taxon>Rickenellaceae</taxon>
        <taxon>Rickenella</taxon>
    </lineage>
</organism>
<proteinExistence type="predicted"/>
<protein>
    <submittedName>
        <fullName evidence="2">Uncharacterized protein</fullName>
    </submittedName>
</protein>
<evidence type="ECO:0000313" key="2">
    <source>
        <dbReference type="EMBL" id="TDL26711.1"/>
    </source>
</evidence>
<dbReference type="Proteomes" id="UP000294933">
    <property type="component" value="Unassembled WGS sequence"/>
</dbReference>
<dbReference type="EMBL" id="ML170161">
    <property type="protein sequence ID" value="TDL26711.1"/>
    <property type="molecule type" value="Genomic_DNA"/>
</dbReference>
<feature type="compositionally biased region" description="Basic and acidic residues" evidence="1">
    <location>
        <begin position="196"/>
        <end position="214"/>
    </location>
</feature>
<accession>A0A4Y7QHI4</accession>
<feature type="compositionally biased region" description="Low complexity" evidence="1">
    <location>
        <begin position="183"/>
        <end position="195"/>
    </location>
</feature>
<feature type="region of interest" description="Disordered" evidence="1">
    <location>
        <begin position="112"/>
        <end position="225"/>
    </location>
</feature>
<keyword evidence="3" id="KW-1185">Reference proteome</keyword>
<dbReference type="AlphaFoldDB" id="A0A4Y7QHI4"/>
<evidence type="ECO:0000256" key="1">
    <source>
        <dbReference type="SAM" id="MobiDB-lite"/>
    </source>
</evidence>
<gene>
    <name evidence="2" type="ORF">BD410DRAFT_895332</name>
</gene>
<evidence type="ECO:0000313" key="3">
    <source>
        <dbReference type="Proteomes" id="UP000294933"/>
    </source>
</evidence>
<dbReference type="VEuPathDB" id="FungiDB:BD410DRAFT_895332"/>
<reference evidence="2 3" key="1">
    <citation type="submission" date="2018-06" db="EMBL/GenBank/DDBJ databases">
        <title>A transcriptomic atlas of mushroom development highlights an independent origin of complex multicellularity.</title>
        <authorList>
            <consortium name="DOE Joint Genome Institute"/>
            <person name="Krizsan K."/>
            <person name="Almasi E."/>
            <person name="Merenyi Z."/>
            <person name="Sahu N."/>
            <person name="Viragh M."/>
            <person name="Koszo T."/>
            <person name="Mondo S."/>
            <person name="Kiss B."/>
            <person name="Balint B."/>
            <person name="Kues U."/>
            <person name="Barry K."/>
            <person name="Hegedus J.C."/>
            <person name="Henrissat B."/>
            <person name="Johnson J."/>
            <person name="Lipzen A."/>
            <person name="Ohm R."/>
            <person name="Nagy I."/>
            <person name="Pangilinan J."/>
            <person name="Yan J."/>
            <person name="Xiong Y."/>
            <person name="Grigoriev I.V."/>
            <person name="Hibbett D.S."/>
            <person name="Nagy L.G."/>
        </authorList>
    </citation>
    <scope>NUCLEOTIDE SEQUENCE [LARGE SCALE GENOMIC DNA]</scope>
    <source>
        <strain evidence="2 3">SZMC22713</strain>
    </source>
</reference>